<comment type="caution">
    <text evidence="3">The sequence shown here is derived from an EMBL/GenBank/DDBJ whole genome shotgun (WGS) entry which is preliminary data.</text>
</comment>
<evidence type="ECO:0000313" key="4">
    <source>
        <dbReference type="Proteomes" id="UP001189429"/>
    </source>
</evidence>
<keyword evidence="4" id="KW-1185">Reference proteome</keyword>
<dbReference type="EMBL" id="CAUYUJ010020017">
    <property type="protein sequence ID" value="CAK0895297.1"/>
    <property type="molecule type" value="Genomic_DNA"/>
</dbReference>
<feature type="chain" id="PRO_5047520894" evidence="2">
    <location>
        <begin position="25"/>
        <end position="117"/>
    </location>
</feature>
<accession>A0ABN9X791</accession>
<organism evidence="3 4">
    <name type="scientific">Prorocentrum cordatum</name>
    <dbReference type="NCBI Taxonomy" id="2364126"/>
    <lineage>
        <taxon>Eukaryota</taxon>
        <taxon>Sar</taxon>
        <taxon>Alveolata</taxon>
        <taxon>Dinophyceae</taxon>
        <taxon>Prorocentrales</taxon>
        <taxon>Prorocentraceae</taxon>
        <taxon>Prorocentrum</taxon>
    </lineage>
</organism>
<sequence>MGERGRLSSHRLLAPCLLVTVAATRRLSVAKVRSPLQLPRDTPWWRLFNAKPATPREEKLKPIAAEPDAQAQPPTPPRASTPAASAAEPGAQAPARAEQPDTHGEAPAPQPSARPPS</sequence>
<feature type="compositionally biased region" description="Pro residues" evidence="1">
    <location>
        <begin position="108"/>
        <end position="117"/>
    </location>
</feature>
<feature type="non-terminal residue" evidence="3">
    <location>
        <position position="117"/>
    </location>
</feature>
<evidence type="ECO:0000313" key="3">
    <source>
        <dbReference type="EMBL" id="CAK0895297.1"/>
    </source>
</evidence>
<gene>
    <name evidence="3" type="ORF">PCOR1329_LOCUS74078</name>
</gene>
<protein>
    <submittedName>
        <fullName evidence="3">Uncharacterized protein</fullName>
    </submittedName>
</protein>
<dbReference type="Proteomes" id="UP001189429">
    <property type="component" value="Unassembled WGS sequence"/>
</dbReference>
<feature type="region of interest" description="Disordered" evidence="1">
    <location>
        <begin position="55"/>
        <end position="117"/>
    </location>
</feature>
<feature type="signal peptide" evidence="2">
    <location>
        <begin position="1"/>
        <end position="24"/>
    </location>
</feature>
<name>A0ABN9X791_9DINO</name>
<evidence type="ECO:0000256" key="1">
    <source>
        <dbReference type="SAM" id="MobiDB-lite"/>
    </source>
</evidence>
<reference evidence="3" key="1">
    <citation type="submission" date="2023-10" db="EMBL/GenBank/DDBJ databases">
        <authorList>
            <person name="Chen Y."/>
            <person name="Shah S."/>
            <person name="Dougan E. K."/>
            <person name="Thang M."/>
            <person name="Chan C."/>
        </authorList>
    </citation>
    <scope>NUCLEOTIDE SEQUENCE [LARGE SCALE GENOMIC DNA]</scope>
</reference>
<proteinExistence type="predicted"/>
<feature type="compositionally biased region" description="Low complexity" evidence="1">
    <location>
        <begin position="80"/>
        <end position="97"/>
    </location>
</feature>
<keyword evidence="2" id="KW-0732">Signal</keyword>
<evidence type="ECO:0000256" key="2">
    <source>
        <dbReference type="SAM" id="SignalP"/>
    </source>
</evidence>